<keyword evidence="1" id="KW-0472">Membrane</keyword>
<organism evidence="2 3">
    <name type="scientific">Desulfomicrobium apsheronum</name>
    <dbReference type="NCBI Taxonomy" id="52560"/>
    <lineage>
        <taxon>Bacteria</taxon>
        <taxon>Pseudomonadati</taxon>
        <taxon>Thermodesulfobacteriota</taxon>
        <taxon>Desulfovibrionia</taxon>
        <taxon>Desulfovibrionales</taxon>
        <taxon>Desulfomicrobiaceae</taxon>
        <taxon>Desulfomicrobium</taxon>
    </lineage>
</organism>
<dbReference type="Proteomes" id="UP000198635">
    <property type="component" value="Unassembled WGS sequence"/>
</dbReference>
<name>A0A1I3V3I7_9BACT</name>
<evidence type="ECO:0000313" key="3">
    <source>
        <dbReference type="Proteomes" id="UP000198635"/>
    </source>
</evidence>
<protein>
    <submittedName>
        <fullName evidence="2">Putative membrane protein</fullName>
    </submittedName>
</protein>
<dbReference type="EMBL" id="FORX01000009">
    <property type="protein sequence ID" value="SFJ88747.1"/>
    <property type="molecule type" value="Genomic_DNA"/>
</dbReference>
<evidence type="ECO:0000313" key="2">
    <source>
        <dbReference type="EMBL" id="SFJ88747.1"/>
    </source>
</evidence>
<feature type="transmembrane region" description="Helical" evidence="1">
    <location>
        <begin position="20"/>
        <end position="41"/>
    </location>
</feature>
<keyword evidence="3" id="KW-1185">Reference proteome</keyword>
<keyword evidence="1" id="KW-1133">Transmembrane helix</keyword>
<proteinExistence type="predicted"/>
<evidence type="ECO:0000256" key="1">
    <source>
        <dbReference type="SAM" id="Phobius"/>
    </source>
</evidence>
<reference evidence="3" key="1">
    <citation type="submission" date="2016-10" db="EMBL/GenBank/DDBJ databases">
        <authorList>
            <person name="Varghese N."/>
            <person name="Submissions S."/>
        </authorList>
    </citation>
    <scope>NUCLEOTIDE SEQUENCE [LARGE SCALE GENOMIC DNA]</scope>
    <source>
        <strain evidence="3">DSM 5918</strain>
    </source>
</reference>
<keyword evidence="1" id="KW-0812">Transmembrane</keyword>
<sequence length="79" mass="8768">MWNCGTLPGLGLGGWIMGHSPLWGILLLVGLGMLICAKLWNRRGGNPSADRSDSMQILKIRLARGEINMEEYNNLRSML</sequence>
<gene>
    <name evidence="2" type="ORF">SAMN04488082_10910</name>
</gene>
<dbReference type="AlphaFoldDB" id="A0A1I3V3I7"/>
<accession>A0A1I3V3I7</accession>